<dbReference type="GO" id="GO:0051213">
    <property type="term" value="F:dioxygenase activity"/>
    <property type="evidence" value="ECO:0007669"/>
    <property type="project" value="UniProtKB-KW"/>
</dbReference>
<dbReference type="OrthoDB" id="9794917at2"/>
<reference evidence="2 3" key="1">
    <citation type="submission" date="2016-11" db="EMBL/GenBank/DDBJ databases">
        <title>Sphingorhabdus sp. LPB0140, isolated from marine environment.</title>
        <authorList>
            <person name="Kim E."/>
            <person name="Yi H."/>
        </authorList>
    </citation>
    <scope>NUCLEOTIDE SEQUENCE [LARGE SCALE GENOMIC DNA]</scope>
    <source>
        <strain evidence="2 3">LPB0140</strain>
    </source>
</reference>
<dbReference type="PROSITE" id="PS51819">
    <property type="entry name" value="VOC"/>
    <property type="match status" value="1"/>
</dbReference>
<keyword evidence="2" id="KW-0560">Oxidoreductase</keyword>
<organism evidence="2 3">
    <name type="scientific">Sphingorhabdus lutea</name>
    <dbReference type="NCBI Taxonomy" id="1913578"/>
    <lineage>
        <taxon>Bacteria</taxon>
        <taxon>Pseudomonadati</taxon>
        <taxon>Pseudomonadota</taxon>
        <taxon>Alphaproteobacteria</taxon>
        <taxon>Sphingomonadales</taxon>
        <taxon>Sphingomonadaceae</taxon>
        <taxon>Sphingorhabdus</taxon>
    </lineage>
</organism>
<dbReference type="KEGG" id="sphl:LPB140_10270"/>
<dbReference type="Proteomes" id="UP000242561">
    <property type="component" value="Chromosome"/>
</dbReference>
<keyword evidence="2" id="KW-0223">Dioxygenase</keyword>
<keyword evidence="3" id="KW-1185">Reference proteome</keyword>
<dbReference type="AlphaFoldDB" id="A0A1L3JD99"/>
<gene>
    <name evidence="2" type="ORF">LPB140_10270</name>
</gene>
<evidence type="ECO:0000313" key="2">
    <source>
        <dbReference type="EMBL" id="APG63104.1"/>
    </source>
</evidence>
<dbReference type="EMBL" id="CP018154">
    <property type="protein sequence ID" value="APG63104.1"/>
    <property type="molecule type" value="Genomic_DNA"/>
</dbReference>
<dbReference type="RefSeq" id="WP_072559756.1">
    <property type="nucleotide sequence ID" value="NZ_CP018154.1"/>
</dbReference>
<dbReference type="PANTHER" id="PTHR36437:SF2">
    <property type="entry name" value="GLYOXALASE_BLEOMYCIN RESISTANCE PROTEIN_DIOXYGENASE"/>
    <property type="match status" value="1"/>
</dbReference>
<name>A0A1L3JD99_9SPHN</name>
<feature type="domain" description="VOC" evidence="1">
    <location>
        <begin position="3"/>
        <end position="126"/>
    </location>
</feature>
<dbReference type="InterPro" id="IPR029068">
    <property type="entry name" value="Glyas_Bleomycin-R_OHBP_Dase"/>
</dbReference>
<accession>A0A1L3JD99</accession>
<dbReference type="InterPro" id="IPR037523">
    <property type="entry name" value="VOC_core"/>
</dbReference>
<dbReference type="PANTHER" id="PTHR36437">
    <property type="entry name" value="GLYOXALASE/BLEOMYCIN RESISTANCE PROTEIN/DIOXYGENASE"/>
    <property type="match status" value="1"/>
</dbReference>
<protein>
    <submittedName>
        <fullName evidence="2">Extradiol dioxygenase</fullName>
    </submittedName>
</protein>
<dbReference type="STRING" id="1913578.LPB140_10270"/>
<dbReference type="InterPro" id="IPR004360">
    <property type="entry name" value="Glyas_Fos-R_dOase_dom"/>
</dbReference>
<dbReference type="SUPFAM" id="SSF54593">
    <property type="entry name" value="Glyoxalase/Bleomycin resistance protein/Dihydroxybiphenyl dioxygenase"/>
    <property type="match status" value="1"/>
</dbReference>
<sequence length="128" mass="14463">MMHIDLATFLVNDYDEAIDFFVKKLRFILDVNQEMGEGKQWVVVRPAAGKMGLLLAKASDNGQRAAVGNQHGGRVGFFLNVQNFNEQYDHMADEGVNFMENIRHEPFGTVVVFEDLYGNLWDLIGPAK</sequence>
<dbReference type="Pfam" id="PF00903">
    <property type="entry name" value="Glyoxalase"/>
    <property type="match status" value="1"/>
</dbReference>
<dbReference type="Gene3D" id="3.10.180.10">
    <property type="entry name" value="2,3-Dihydroxybiphenyl 1,2-Dioxygenase, domain 1"/>
    <property type="match status" value="1"/>
</dbReference>
<evidence type="ECO:0000313" key="3">
    <source>
        <dbReference type="Proteomes" id="UP000242561"/>
    </source>
</evidence>
<evidence type="ECO:0000259" key="1">
    <source>
        <dbReference type="PROSITE" id="PS51819"/>
    </source>
</evidence>
<proteinExistence type="predicted"/>